<dbReference type="EMBL" id="JAJSOF020000017">
    <property type="protein sequence ID" value="KAJ4440619.1"/>
    <property type="molecule type" value="Genomic_DNA"/>
</dbReference>
<protein>
    <submittedName>
        <fullName evidence="1">Uncharacterized protein</fullName>
    </submittedName>
</protein>
<accession>A0ABQ8T2C8</accession>
<organism evidence="1 2">
    <name type="scientific">Periplaneta americana</name>
    <name type="common">American cockroach</name>
    <name type="synonym">Blatta americana</name>
    <dbReference type="NCBI Taxonomy" id="6978"/>
    <lineage>
        <taxon>Eukaryota</taxon>
        <taxon>Metazoa</taxon>
        <taxon>Ecdysozoa</taxon>
        <taxon>Arthropoda</taxon>
        <taxon>Hexapoda</taxon>
        <taxon>Insecta</taxon>
        <taxon>Pterygota</taxon>
        <taxon>Neoptera</taxon>
        <taxon>Polyneoptera</taxon>
        <taxon>Dictyoptera</taxon>
        <taxon>Blattodea</taxon>
        <taxon>Blattoidea</taxon>
        <taxon>Blattidae</taxon>
        <taxon>Blattinae</taxon>
        <taxon>Periplaneta</taxon>
    </lineage>
</organism>
<dbReference type="Proteomes" id="UP001148838">
    <property type="component" value="Unassembled WGS sequence"/>
</dbReference>
<reference evidence="1 2" key="1">
    <citation type="journal article" date="2022" name="Allergy">
        <title>Genome assembly and annotation of Periplaneta americana reveal a comprehensive cockroach allergen profile.</title>
        <authorList>
            <person name="Wang L."/>
            <person name="Xiong Q."/>
            <person name="Saelim N."/>
            <person name="Wang L."/>
            <person name="Nong W."/>
            <person name="Wan A.T."/>
            <person name="Shi M."/>
            <person name="Liu X."/>
            <person name="Cao Q."/>
            <person name="Hui J.H.L."/>
            <person name="Sookrung N."/>
            <person name="Leung T.F."/>
            <person name="Tungtrongchitr A."/>
            <person name="Tsui S.K.W."/>
        </authorList>
    </citation>
    <scope>NUCLEOTIDE SEQUENCE [LARGE SCALE GENOMIC DNA]</scope>
    <source>
        <strain evidence="1">PWHHKU_190912</strain>
    </source>
</reference>
<evidence type="ECO:0000313" key="1">
    <source>
        <dbReference type="EMBL" id="KAJ4440619.1"/>
    </source>
</evidence>
<gene>
    <name evidence="1" type="ORF">ANN_08765</name>
</gene>
<sequence length="300" mass="33748">MAHPASRLYGYAHKGSMQTLVTCSLAASANCLRLSTLSGGHRERVLKRTSESLCDGYGVKNSAVLTEVPGYLLPAVFTVAQGNLYPDLSSMAHNEPSDNSDIEDEFQLYQIVPFPAPAHLFNKSTTKHLYIESPREFIITDNLHQRFAKMTRYQVERCYQLNEMKFVCKEAFPITSYKSGEDCEATLLHPSSTETPSSCSQRMIEIRSTLWIKLFGNEWLHVTPKPEIFTILCVVIAANAAEDLDRRCGTIASTQIVWSQRNTAFCNKLFTLVMSTTTVGARYPYLSQLRKSTLRAPELR</sequence>
<name>A0ABQ8T2C8_PERAM</name>
<evidence type="ECO:0000313" key="2">
    <source>
        <dbReference type="Proteomes" id="UP001148838"/>
    </source>
</evidence>
<keyword evidence="2" id="KW-1185">Reference proteome</keyword>
<comment type="caution">
    <text evidence="1">The sequence shown here is derived from an EMBL/GenBank/DDBJ whole genome shotgun (WGS) entry which is preliminary data.</text>
</comment>
<proteinExistence type="predicted"/>